<accession>A0A364NU67</accession>
<dbReference type="SUPFAM" id="SSF111342">
    <property type="entry name" value="CbiD-like"/>
    <property type="match status" value="1"/>
</dbReference>
<evidence type="ECO:0000256" key="5">
    <source>
        <dbReference type="HAMAP-Rule" id="MF_00787"/>
    </source>
</evidence>
<reference evidence="6 7" key="1">
    <citation type="submission" date="2017-11" db="EMBL/GenBank/DDBJ databases">
        <title>Draft genome sequence of magnetotactic bacterium Magnetospirillum kuznetsovii LBB-42.</title>
        <authorList>
            <person name="Grouzdev D.S."/>
            <person name="Rysina M.S."/>
            <person name="Baslerov R.V."/>
            <person name="Koziaeva V."/>
        </authorList>
    </citation>
    <scope>NUCLEOTIDE SEQUENCE [LARGE SCALE GENOMIC DNA]</scope>
    <source>
        <strain evidence="6 7">LBB-42</strain>
    </source>
</reference>
<dbReference type="RefSeq" id="WP_112146890.1">
    <property type="nucleotide sequence ID" value="NZ_PGTO01000019.1"/>
</dbReference>
<dbReference type="HAMAP" id="MF_00787">
    <property type="entry name" value="CbiD"/>
    <property type="match status" value="1"/>
</dbReference>
<dbReference type="Gene3D" id="3.30.2110.10">
    <property type="entry name" value="CbiD-like"/>
    <property type="match status" value="1"/>
</dbReference>
<comment type="function">
    <text evidence="5">Catalyzes the methylation of C-1 in cobalt-precorrin-5B to form cobalt-precorrin-6A.</text>
</comment>
<dbReference type="NCBIfam" id="TIGR00312">
    <property type="entry name" value="cbiD"/>
    <property type="match status" value="1"/>
</dbReference>
<evidence type="ECO:0000313" key="7">
    <source>
        <dbReference type="Proteomes" id="UP000251075"/>
    </source>
</evidence>
<dbReference type="EMBL" id="PGTO01000019">
    <property type="protein sequence ID" value="RAU20628.1"/>
    <property type="molecule type" value="Genomic_DNA"/>
</dbReference>
<evidence type="ECO:0000256" key="1">
    <source>
        <dbReference type="ARBA" id="ARBA00022573"/>
    </source>
</evidence>
<keyword evidence="4 5" id="KW-0949">S-adenosyl-L-methionine</keyword>
<dbReference type="PANTHER" id="PTHR35863">
    <property type="entry name" value="COBALT-PRECORRIN-5B C(1)-METHYLTRANSFERASE"/>
    <property type="match status" value="1"/>
</dbReference>
<dbReference type="OrthoDB" id="6439987at2"/>
<evidence type="ECO:0000256" key="3">
    <source>
        <dbReference type="ARBA" id="ARBA00022679"/>
    </source>
</evidence>
<dbReference type="Pfam" id="PF01888">
    <property type="entry name" value="CbiD"/>
    <property type="match status" value="1"/>
</dbReference>
<comment type="pathway">
    <text evidence="5">Cofactor biosynthesis; adenosylcobalamin biosynthesis; cob(II)yrinate a,c-diamide from sirohydrochlorin (anaerobic route): step 6/10.</text>
</comment>
<dbReference type="UniPathway" id="UPA00148">
    <property type="reaction ID" value="UER00227"/>
</dbReference>
<dbReference type="InterPro" id="IPR036074">
    <property type="entry name" value="CbiD_sf"/>
</dbReference>
<comment type="similarity">
    <text evidence="5">Belongs to the CbiD family.</text>
</comment>
<dbReference type="Proteomes" id="UP000251075">
    <property type="component" value="Unassembled WGS sequence"/>
</dbReference>
<proteinExistence type="inferred from homology"/>
<evidence type="ECO:0000313" key="6">
    <source>
        <dbReference type="EMBL" id="RAU20628.1"/>
    </source>
</evidence>
<dbReference type="AlphaFoldDB" id="A0A364NU67"/>
<dbReference type="GO" id="GO:0043780">
    <property type="term" value="F:cobalt-precorrin-5B C1-methyltransferase activity"/>
    <property type="evidence" value="ECO:0007669"/>
    <property type="project" value="RHEA"/>
</dbReference>
<organism evidence="6 7">
    <name type="scientific">Paramagnetospirillum kuznetsovii</name>
    <dbReference type="NCBI Taxonomy" id="2053833"/>
    <lineage>
        <taxon>Bacteria</taxon>
        <taxon>Pseudomonadati</taxon>
        <taxon>Pseudomonadota</taxon>
        <taxon>Alphaproteobacteria</taxon>
        <taxon>Rhodospirillales</taxon>
        <taxon>Magnetospirillaceae</taxon>
        <taxon>Paramagnetospirillum</taxon>
    </lineage>
</organism>
<dbReference type="NCBIfam" id="NF000849">
    <property type="entry name" value="PRK00075.1-1"/>
    <property type="match status" value="1"/>
</dbReference>
<keyword evidence="7" id="KW-1185">Reference proteome</keyword>
<dbReference type="GO" id="GO:0019251">
    <property type="term" value="P:anaerobic cobalamin biosynthetic process"/>
    <property type="evidence" value="ECO:0007669"/>
    <property type="project" value="UniProtKB-UniRule"/>
</dbReference>
<evidence type="ECO:0000256" key="4">
    <source>
        <dbReference type="ARBA" id="ARBA00022691"/>
    </source>
</evidence>
<dbReference type="PIRSF" id="PIRSF026782">
    <property type="entry name" value="CbiD"/>
    <property type="match status" value="1"/>
</dbReference>
<comment type="caution">
    <text evidence="6">The sequence shown here is derived from an EMBL/GenBank/DDBJ whole genome shotgun (WGS) entry which is preliminary data.</text>
</comment>
<sequence>MTESPLRKGWTTGACAAAAAKAAYAALRGEGFPDPVTIQLPRGETPSFALSRKHLEPCRAIAGVIKDAGDDPDVTHGAEIIATVEPGSAGSGITFRAGEGVGTVTLPGLPIPPGEPAINPGPRRQITDNLGDVDLVVTISIPGGEALAAKTLNSRLGIMGGLSILGTTGVVIPYSCSAWVHSIHRGVDVARALGFDHVAGVTGKTSEALARKRLGLSDQAIIDMGDMAGGLLKYLRRAPVRRLTLVGGFAKLTKLAAGHLDLHSAASQVDGGFLGGLLRDLGFADQLPLSATAAQALVLAGDLPLGDLVARRARETALAVLSGGTEIAVIAVDRGGKVVGKSG</sequence>
<dbReference type="PANTHER" id="PTHR35863:SF1">
    <property type="entry name" value="COBALT-PRECORRIN-5B C(1)-METHYLTRANSFERASE"/>
    <property type="match status" value="1"/>
</dbReference>
<evidence type="ECO:0000256" key="2">
    <source>
        <dbReference type="ARBA" id="ARBA00022603"/>
    </source>
</evidence>
<keyword evidence="1 5" id="KW-0169">Cobalamin biosynthesis</keyword>
<name>A0A364NU67_9PROT</name>
<comment type="catalytic activity">
    <reaction evidence="5">
        <text>Co-precorrin-5B + S-adenosyl-L-methionine = Co-precorrin-6A + S-adenosyl-L-homocysteine</text>
        <dbReference type="Rhea" id="RHEA:26285"/>
        <dbReference type="ChEBI" id="CHEBI:57856"/>
        <dbReference type="ChEBI" id="CHEBI:59789"/>
        <dbReference type="ChEBI" id="CHEBI:60063"/>
        <dbReference type="ChEBI" id="CHEBI:60064"/>
        <dbReference type="EC" id="2.1.1.195"/>
    </reaction>
</comment>
<dbReference type="EC" id="2.1.1.195" evidence="5"/>
<dbReference type="InterPro" id="IPR002748">
    <property type="entry name" value="CbiD"/>
</dbReference>
<keyword evidence="3 5" id="KW-0808">Transferase</keyword>
<keyword evidence="2 5" id="KW-0489">Methyltransferase</keyword>
<protein>
    <recommendedName>
        <fullName evidence="5">Cobalt-precorrin-5B C(1)-methyltransferase</fullName>
        <ecNumber evidence="5">2.1.1.195</ecNumber>
    </recommendedName>
    <alternativeName>
        <fullName evidence="5">Cobalt-precorrin-6A synthase</fullName>
    </alternativeName>
</protein>
<gene>
    <name evidence="5" type="primary">cbiD</name>
    <name evidence="6" type="ORF">CU669_17505</name>
</gene>
<dbReference type="GO" id="GO:0032259">
    <property type="term" value="P:methylation"/>
    <property type="evidence" value="ECO:0007669"/>
    <property type="project" value="UniProtKB-KW"/>
</dbReference>